<dbReference type="GO" id="GO:0016491">
    <property type="term" value="F:oxidoreductase activity"/>
    <property type="evidence" value="ECO:0007669"/>
    <property type="project" value="InterPro"/>
</dbReference>
<reference evidence="1 2" key="1">
    <citation type="submission" date="2014-06" db="EMBL/GenBank/DDBJ databases">
        <title>Whole Genome Sequences of Three Symbiotic Endozoicomonas Bacteria.</title>
        <authorList>
            <person name="Neave M.J."/>
            <person name="Apprill A."/>
            <person name="Voolstra C.R."/>
        </authorList>
    </citation>
    <scope>NUCLEOTIDE SEQUENCE [LARGE SCALE GENOMIC DNA]</scope>
    <source>
        <strain evidence="1 2">DSM 25634</strain>
    </source>
</reference>
<evidence type="ECO:0000313" key="2">
    <source>
        <dbReference type="Proteomes" id="UP000028073"/>
    </source>
</evidence>
<dbReference type="Gene3D" id="1.10.620.20">
    <property type="entry name" value="Ribonucleotide Reductase, subunit A"/>
    <property type="match status" value="1"/>
</dbReference>
<dbReference type="STRING" id="1137799.GZ78_23600"/>
<keyword evidence="2" id="KW-1185">Reference proteome</keyword>
<evidence type="ECO:0000313" key="1">
    <source>
        <dbReference type="EMBL" id="KEQ16216.1"/>
    </source>
</evidence>
<dbReference type="InterPro" id="IPR009078">
    <property type="entry name" value="Ferritin-like_SF"/>
</dbReference>
<dbReference type="eggNOG" id="ENOG50330TG">
    <property type="taxonomic scope" value="Bacteria"/>
</dbReference>
<dbReference type="SUPFAM" id="SSF47240">
    <property type="entry name" value="Ferritin-like"/>
    <property type="match status" value="1"/>
</dbReference>
<dbReference type="EMBL" id="JOKH01000006">
    <property type="protein sequence ID" value="KEQ16216.1"/>
    <property type="molecule type" value="Genomic_DNA"/>
</dbReference>
<protein>
    <submittedName>
        <fullName evidence="1">Uncharacterized protein</fullName>
    </submittedName>
</protein>
<dbReference type="InterPro" id="IPR012348">
    <property type="entry name" value="RNR-like"/>
</dbReference>
<organism evidence="1 2">
    <name type="scientific">Endozoicomonas numazuensis</name>
    <dbReference type="NCBI Taxonomy" id="1137799"/>
    <lineage>
        <taxon>Bacteria</taxon>
        <taxon>Pseudomonadati</taxon>
        <taxon>Pseudomonadota</taxon>
        <taxon>Gammaproteobacteria</taxon>
        <taxon>Oceanospirillales</taxon>
        <taxon>Endozoicomonadaceae</taxon>
        <taxon>Endozoicomonas</taxon>
    </lineage>
</organism>
<proteinExistence type="predicted"/>
<dbReference type="Proteomes" id="UP000028073">
    <property type="component" value="Unassembled WGS sequence"/>
</dbReference>
<comment type="caution">
    <text evidence="1">The sequence shown here is derived from an EMBL/GenBank/DDBJ whole genome shotgun (WGS) entry which is preliminary data.</text>
</comment>
<name>A0A081NCP3_9GAMM</name>
<accession>A0A081NCP3</accession>
<gene>
    <name evidence="1" type="ORF">GZ78_23600</name>
</gene>
<sequence length="211" mass="24654">MTHEDEVKAELNEEQKSALARLTPLLLCGEQSAMLVFHNECQRLNFNQTSSLQALQQIEADEFIHEQALQRLQQWLPTPKDIRHIKRQSQIFYARLHKHSKTIKEHFMLISQLDACVCVIMSAMAQAMRHQPEMQSLFKLILEDEARHVYISRVHARSLNSHESDNNRHSDLHNQLIELLSTEKQAFNALNVNTSLLFKRIEELALKRKRA</sequence>
<dbReference type="AlphaFoldDB" id="A0A081NCP3"/>